<gene>
    <name evidence="5" type="ORF">Nans01_31110</name>
</gene>
<evidence type="ECO:0000256" key="2">
    <source>
        <dbReference type="ARBA" id="ARBA00011915"/>
    </source>
</evidence>
<comment type="caution">
    <text evidence="5">The sequence shown here is derived from an EMBL/GenBank/DDBJ whole genome shotgun (WGS) entry which is preliminary data.</text>
</comment>
<dbReference type="RefSeq" id="WP_285760240.1">
    <property type="nucleotide sequence ID" value="NZ_BSQG01000005.1"/>
</dbReference>
<keyword evidence="6" id="KW-1185">Reference proteome</keyword>
<evidence type="ECO:0000256" key="3">
    <source>
        <dbReference type="ARBA" id="ARBA00022801"/>
    </source>
</evidence>
<evidence type="ECO:0000313" key="5">
    <source>
        <dbReference type="EMBL" id="GLU48760.1"/>
    </source>
</evidence>
<comment type="catalytic activity">
    <reaction evidence="1">
        <text>3-hydroxy-2-methylpropanoyl-CoA + H2O = 3-hydroxy-2-methylpropanoate + CoA + H(+)</text>
        <dbReference type="Rhea" id="RHEA:20888"/>
        <dbReference type="ChEBI" id="CHEBI:11805"/>
        <dbReference type="ChEBI" id="CHEBI:15377"/>
        <dbReference type="ChEBI" id="CHEBI:15378"/>
        <dbReference type="ChEBI" id="CHEBI:57287"/>
        <dbReference type="ChEBI" id="CHEBI:57340"/>
        <dbReference type="EC" id="3.1.2.4"/>
    </reaction>
</comment>
<dbReference type="GO" id="GO:0005829">
    <property type="term" value="C:cytosol"/>
    <property type="evidence" value="ECO:0007669"/>
    <property type="project" value="TreeGrafter"/>
</dbReference>
<dbReference type="EC" id="3.1.2.4" evidence="2"/>
<evidence type="ECO:0000256" key="1">
    <source>
        <dbReference type="ARBA" id="ARBA00001709"/>
    </source>
</evidence>
<accession>A0A9W6P777</accession>
<organism evidence="5 6">
    <name type="scientific">Nocardiopsis ansamitocini</name>
    <dbReference type="NCBI Taxonomy" id="1670832"/>
    <lineage>
        <taxon>Bacteria</taxon>
        <taxon>Bacillati</taxon>
        <taxon>Actinomycetota</taxon>
        <taxon>Actinomycetes</taxon>
        <taxon>Streptosporangiales</taxon>
        <taxon>Nocardiopsidaceae</taxon>
        <taxon>Nocardiopsis</taxon>
    </lineage>
</organism>
<dbReference type="AlphaFoldDB" id="A0A9W6P777"/>
<dbReference type="InterPro" id="IPR045004">
    <property type="entry name" value="ECH_dom"/>
</dbReference>
<protein>
    <recommendedName>
        <fullName evidence="2">3-hydroxyisobutyryl-CoA hydrolase</fullName>
        <ecNumber evidence="2">3.1.2.4</ecNumber>
    </recommendedName>
</protein>
<name>A0A9W6P777_9ACTN</name>
<dbReference type="GO" id="GO:0006574">
    <property type="term" value="P:L-valine catabolic process"/>
    <property type="evidence" value="ECO:0007669"/>
    <property type="project" value="TreeGrafter"/>
</dbReference>
<dbReference type="Pfam" id="PF16113">
    <property type="entry name" value="ECH_2"/>
    <property type="match status" value="1"/>
</dbReference>
<sequence>MTTATAPEVVCVIEGALGHVTLNRPRAINALTADMVADIATALDAWERDDTVRCVLVDGAGERGLCAGGDIRTLYASARARNGAAEAFWRAEYTLNARIKRYPKPIVAFMDGIVMGGGVGVSAHAAVRVVTERSQVGMPETGIGFLPDVGGTYLLSRAPGLLGTHAALTSHRLGAADALLCGLADHHVPADDLPALAEKLRAGADPGEAAASLATPPTEGTLDRDRLWIDAAYAQATVVEVLAALQARPEPAARAAADAIRTKSPTSLAVTLRALEQARTLPDLETCLDHEYRAACALLAGHDFTEGVRAAVIDKDRNPQWLPPTPEEVAPETVAACFAPRPGDELGLGRSTTA</sequence>
<reference evidence="5" key="1">
    <citation type="submission" date="2023-02" db="EMBL/GenBank/DDBJ databases">
        <title>Nocardiopsis ansamitocini NBRC 112285.</title>
        <authorList>
            <person name="Ichikawa N."/>
            <person name="Sato H."/>
            <person name="Tonouchi N."/>
        </authorList>
    </citation>
    <scope>NUCLEOTIDE SEQUENCE</scope>
    <source>
        <strain evidence="5">NBRC 112285</strain>
    </source>
</reference>
<dbReference type="SUPFAM" id="SSF52096">
    <property type="entry name" value="ClpP/crotonase"/>
    <property type="match status" value="1"/>
</dbReference>
<dbReference type="Gene3D" id="3.90.226.10">
    <property type="entry name" value="2-enoyl-CoA Hydratase, Chain A, domain 1"/>
    <property type="match status" value="1"/>
</dbReference>
<keyword evidence="3 5" id="KW-0378">Hydrolase</keyword>
<dbReference type="PANTHER" id="PTHR43176:SF3">
    <property type="entry name" value="3-HYDROXYISOBUTYRYL-COA HYDROLASE, MITOCHONDRIAL"/>
    <property type="match status" value="1"/>
</dbReference>
<dbReference type="CDD" id="cd06558">
    <property type="entry name" value="crotonase-like"/>
    <property type="match status" value="1"/>
</dbReference>
<dbReference type="InterPro" id="IPR029045">
    <property type="entry name" value="ClpP/crotonase-like_dom_sf"/>
</dbReference>
<feature type="domain" description="Enoyl-CoA hydratase/isomerase" evidence="4">
    <location>
        <begin position="18"/>
        <end position="338"/>
    </location>
</feature>
<proteinExistence type="predicted"/>
<dbReference type="Proteomes" id="UP001165092">
    <property type="component" value="Unassembled WGS sequence"/>
</dbReference>
<dbReference type="NCBIfam" id="NF004127">
    <property type="entry name" value="PRK05617.1"/>
    <property type="match status" value="1"/>
</dbReference>
<dbReference type="GO" id="GO:0003860">
    <property type="term" value="F:3-hydroxyisobutyryl-CoA hydrolase activity"/>
    <property type="evidence" value="ECO:0007669"/>
    <property type="project" value="UniProtKB-EC"/>
</dbReference>
<dbReference type="EMBL" id="BSQG01000005">
    <property type="protein sequence ID" value="GLU48760.1"/>
    <property type="molecule type" value="Genomic_DNA"/>
</dbReference>
<evidence type="ECO:0000313" key="6">
    <source>
        <dbReference type="Proteomes" id="UP001165092"/>
    </source>
</evidence>
<evidence type="ECO:0000259" key="4">
    <source>
        <dbReference type="Pfam" id="PF16113"/>
    </source>
</evidence>
<dbReference type="InterPro" id="IPR032259">
    <property type="entry name" value="HIBYL-CoA-H"/>
</dbReference>
<dbReference type="PANTHER" id="PTHR43176">
    <property type="entry name" value="3-HYDROXYISOBUTYRYL-COA HYDROLASE-RELATED"/>
    <property type="match status" value="1"/>
</dbReference>